<evidence type="ECO:0000313" key="2">
    <source>
        <dbReference type="Proteomes" id="UP001465755"/>
    </source>
</evidence>
<dbReference type="AlphaFoldDB" id="A0AAW1PFZ1"/>
<sequence>MASKGVAVVVGVGPSTGAAAARRFGREGYKVALLARKLESLEPVQKQIKDAGGEALAITCDAGKPTDVQAAFKRVQVELGSPEVLVYNTGPSLKSFPPPGLLETTAEEFNAGLACGVTGALVAAQQVLPGMVKAGRGTIIFTGATAAMRGGKGFTLLSAPSFALRSLGQSIAREFGPQGVHCAHVIIDGLINTPRARARYGDIPQDTALAPDAIAETYWHLHQQHRSAWTQELDLRPFSEKW</sequence>
<comment type="caution">
    <text evidence="1">The sequence shown here is derived from an EMBL/GenBank/DDBJ whole genome shotgun (WGS) entry which is preliminary data.</text>
</comment>
<dbReference type="Gene3D" id="3.40.50.720">
    <property type="entry name" value="NAD(P)-binding Rossmann-like Domain"/>
    <property type="match status" value="1"/>
</dbReference>
<accession>A0AAW1PFZ1</accession>
<gene>
    <name evidence="1" type="ORF">WJX73_007458</name>
</gene>
<evidence type="ECO:0008006" key="3">
    <source>
        <dbReference type="Google" id="ProtNLM"/>
    </source>
</evidence>
<reference evidence="1 2" key="1">
    <citation type="journal article" date="2024" name="Nat. Commun.">
        <title>Phylogenomics reveals the evolutionary origins of lichenization in chlorophyte algae.</title>
        <authorList>
            <person name="Puginier C."/>
            <person name="Libourel C."/>
            <person name="Otte J."/>
            <person name="Skaloud P."/>
            <person name="Haon M."/>
            <person name="Grisel S."/>
            <person name="Petersen M."/>
            <person name="Berrin J.G."/>
            <person name="Delaux P.M."/>
            <person name="Dal Grande F."/>
            <person name="Keller J."/>
        </authorList>
    </citation>
    <scope>NUCLEOTIDE SEQUENCE [LARGE SCALE GENOMIC DNA]</scope>
    <source>
        <strain evidence="1 2">SAG 2036</strain>
    </source>
</reference>
<organism evidence="1 2">
    <name type="scientific">Symbiochloris irregularis</name>
    <dbReference type="NCBI Taxonomy" id="706552"/>
    <lineage>
        <taxon>Eukaryota</taxon>
        <taxon>Viridiplantae</taxon>
        <taxon>Chlorophyta</taxon>
        <taxon>core chlorophytes</taxon>
        <taxon>Trebouxiophyceae</taxon>
        <taxon>Trebouxiales</taxon>
        <taxon>Trebouxiaceae</taxon>
        <taxon>Symbiochloris</taxon>
    </lineage>
</organism>
<name>A0AAW1PFZ1_9CHLO</name>
<dbReference type="PANTHER" id="PTHR43431">
    <property type="entry name" value="OXIDOREDUCTASE, SHORT CHAIN DEHYDROGENASE/REDUCTASE FAMILY (AFU_ORTHOLOGUE AFUA_5G14000)"/>
    <property type="match status" value="1"/>
</dbReference>
<protein>
    <recommendedName>
        <fullName evidence="3">Short-chain dehydrogenase/reductase SDR</fullName>
    </recommendedName>
</protein>
<dbReference type="EMBL" id="JALJOQ010000033">
    <property type="protein sequence ID" value="KAK9807199.1"/>
    <property type="molecule type" value="Genomic_DNA"/>
</dbReference>
<dbReference type="InterPro" id="IPR002347">
    <property type="entry name" value="SDR_fam"/>
</dbReference>
<dbReference type="Proteomes" id="UP001465755">
    <property type="component" value="Unassembled WGS sequence"/>
</dbReference>
<dbReference type="SUPFAM" id="SSF51735">
    <property type="entry name" value="NAD(P)-binding Rossmann-fold domains"/>
    <property type="match status" value="1"/>
</dbReference>
<evidence type="ECO:0000313" key="1">
    <source>
        <dbReference type="EMBL" id="KAK9807199.1"/>
    </source>
</evidence>
<keyword evidence="2" id="KW-1185">Reference proteome</keyword>
<dbReference type="Pfam" id="PF00106">
    <property type="entry name" value="adh_short"/>
    <property type="match status" value="1"/>
</dbReference>
<proteinExistence type="predicted"/>
<dbReference type="PRINTS" id="PR00081">
    <property type="entry name" value="GDHRDH"/>
</dbReference>
<dbReference type="PANTHER" id="PTHR43431:SF1">
    <property type="entry name" value="OS08G0476300 PROTEIN"/>
    <property type="match status" value="1"/>
</dbReference>
<dbReference type="InterPro" id="IPR036291">
    <property type="entry name" value="NAD(P)-bd_dom_sf"/>
</dbReference>